<evidence type="ECO:0000313" key="2">
    <source>
        <dbReference type="EMBL" id="KAH9381646.1"/>
    </source>
</evidence>
<dbReference type="OrthoDB" id="6357832at2759"/>
<dbReference type="PANTHER" id="PTHR20849">
    <property type="entry name" value="EUKARYOTIC TRANSLATION INITIATION FACTOR 4E-BINDING PROTEIN MEXTLI"/>
    <property type="match status" value="1"/>
</dbReference>
<accession>A0A9J6GT13</accession>
<dbReference type="OMA" id="ECSRSPF"/>
<protein>
    <recommendedName>
        <fullName evidence="4">MIF4G domain-containing protein</fullName>
    </recommendedName>
</protein>
<proteinExistence type="predicted"/>
<feature type="compositionally biased region" description="Basic and acidic residues" evidence="1">
    <location>
        <begin position="246"/>
        <end position="257"/>
    </location>
</feature>
<dbReference type="GO" id="GO:1901190">
    <property type="term" value="P:regulation of formation of translation initiation ternary complex"/>
    <property type="evidence" value="ECO:0007669"/>
    <property type="project" value="TreeGrafter"/>
</dbReference>
<reference evidence="2 3" key="1">
    <citation type="journal article" date="2020" name="Cell">
        <title>Large-Scale Comparative Analyses of Tick Genomes Elucidate Their Genetic Diversity and Vector Capacities.</title>
        <authorList>
            <consortium name="Tick Genome and Microbiome Consortium (TIGMIC)"/>
            <person name="Jia N."/>
            <person name="Wang J."/>
            <person name="Shi W."/>
            <person name="Du L."/>
            <person name="Sun Y."/>
            <person name="Zhan W."/>
            <person name="Jiang J.F."/>
            <person name="Wang Q."/>
            <person name="Zhang B."/>
            <person name="Ji P."/>
            <person name="Bell-Sakyi L."/>
            <person name="Cui X.M."/>
            <person name="Yuan T.T."/>
            <person name="Jiang B.G."/>
            <person name="Yang W.F."/>
            <person name="Lam T.T."/>
            <person name="Chang Q.C."/>
            <person name="Ding S.J."/>
            <person name="Wang X.J."/>
            <person name="Zhu J.G."/>
            <person name="Ruan X.D."/>
            <person name="Zhao L."/>
            <person name="Wei J.T."/>
            <person name="Ye R.Z."/>
            <person name="Que T.C."/>
            <person name="Du C.H."/>
            <person name="Zhou Y.H."/>
            <person name="Cheng J.X."/>
            <person name="Dai P.F."/>
            <person name="Guo W.B."/>
            <person name="Han X.H."/>
            <person name="Huang E.J."/>
            <person name="Li L.F."/>
            <person name="Wei W."/>
            <person name="Gao Y.C."/>
            <person name="Liu J.Z."/>
            <person name="Shao H.Z."/>
            <person name="Wang X."/>
            <person name="Wang C.C."/>
            <person name="Yang T.C."/>
            <person name="Huo Q.B."/>
            <person name="Li W."/>
            <person name="Chen H.Y."/>
            <person name="Chen S.E."/>
            <person name="Zhou L.G."/>
            <person name="Ni X.B."/>
            <person name="Tian J.H."/>
            <person name="Sheng Y."/>
            <person name="Liu T."/>
            <person name="Pan Y.S."/>
            <person name="Xia L.Y."/>
            <person name="Li J."/>
            <person name="Zhao F."/>
            <person name="Cao W.C."/>
        </authorList>
    </citation>
    <scope>NUCLEOTIDE SEQUENCE [LARGE SCALE GENOMIC DNA]</scope>
    <source>
        <strain evidence="2">HaeL-2018</strain>
    </source>
</reference>
<feature type="compositionally biased region" description="Polar residues" evidence="1">
    <location>
        <begin position="77"/>
        <end position="93"/>
    </location>
</feature>
<evidence type="ECO:0000256" key="1">
    <source>
        <dbReference type="SAM" id="MobiDB-lite"/>
    </source>
</evidence>
<sequence>MPVVDPTTVVKLVRPRPLHSVVQTRSGESPPHFGQGDVTIKNVKCVRRLPPLPPLRVFNAATSNAPARDSEEGASSPFLSGTSELTPKNSEPSTAPPEREVLDALKTLISDLVEDVEISVGRIADACDLIRSRGPELGEEHKELLDNCFEKLRTISCDAKLPTTIRLMLLELIELQSWEWHFSEALEKFYAEIITAQSDLGSGEGTPTPSEKAPVLLLTVGPQKMSSKKDFKEKFPPNISRARKGSHQDRTFGDDVTNKPFPVMDDRKDLGGFWSGHHSDTAAGRDTAQSIKTGELVAETAMSAVRKDSCAHNHPPNRTEYGDVSYSRDFLLECSRSPFSTELPPDFPPLDPSIETIMVKKRPAPFDPDHPHRRPAHRGSRAGKRGKLRSDSIKAQNGRGSNPEKLTSGGLLAPASKPETGPAEQKAAEEPKKNVQPNSDHGPYIGHGNRIVGDDVNTQEPPVVDNCGISDASRSDHTRDAAAGGDAATDETLAKPAAESTVEGDCLANFGTPNRLQPAHASYSRDFLLECSRSPFATELPPDFPQLDPSIESIMVKQTPMPFDPDLFKTLSTRPGPSLVIE</sequence>
<dbReference type="EMBL" id="JABSTR010000011">
    <property type="protein sequence ID" value="KAH9381646.1"/>
    <property type="molecule type" value="Genomic_DNA"/>
</dbReference>
<feature type="region of interest" description="Disordered" evidence="1">
    <location>
        <begin position="227"/>
        <end position="260"/>
    </location>
</feature>
<dbReference type="GO" id="GO:0045727">
    <property type="term" value="P:positive regulation of translation"/>
    <property type="evidence" value="ECO:0007669"/>
    <property type="project" value="InterPro"/>
</dbReference>
<feature type="region of interest" description="Disordered" evidence="1">
    <location>
        <begin position="63"/>
        <end position="99"/>
    </location>
</feature>
<organism evidence="2 3">
    <name type="scientific">Haemaphysalis longicornis</name>
    <name type="common">Bush tick</name>
    <dbReference type="NCBI Taxonomy" id="44386"/>
    <lineage>
        <taxon>Eukaryota</taxon>
        <taxon>Metazoa</taxon>
        <taxon>Ecdysozoa</taxon>
        <taxon>Arthropoda</taxon>
        <taxon>Chelicerata</taxon>
        <taxon>Arachnida</taxon>
        <taxon>Acari</taxon>
        <taxon>Parasitiformes</taxon>
        <taxon>Ixodida</taxon>
        <taxon>Ixodoidea</taxon>
        <taxon>Ixodidae</taxon>
        <taxon>Haemaphysalinae</taxon>
        <taxon>Haemaphysalis</taxon>
    </lineage>
</organism>
<dbReference type="Proteomes" id="UP000821853">
    <property type="component" value="Chromosome 9"/>
</dbReference>
<dbReference type="GO" id="GO:0005737">
    <property type="term" value="C:cytoplasm"/>
    <property type="evidence" value="ECO:0007669"/>
    <property type="project" value="TreeGrafter"/>
</dbReference>
<dbReference type="SUPFAM" id="SSF48371">
    <property type="entry name" value="ARM repeat"/>
    <property type="match status" value="1"/>
</dbReference>
<dbReference type="GO" id="GO:0008190">
    <property type="term" value="F:eukaryotic initiation factor 4E binding"/>
    <property type="evidence" value="ECO:0007669"/>
    <property type="project" value="InterPro"/>
</dbReference>
<dbReference type="VEuPathDB" id="VectorBase:HLOH_055788"/>
<gene>
    <name evidence="2" type="ORF">HPB48_017051</name>
</gene>
<dbReference type="InterPro" id="IPR040160">
    <property type="entry name" value="Mxt"/>
</dbReference>
<dbReference type="PANTHER" id="PTHR20849:SF2">
    <property type="entry name" value="EUKARYOTIC TRANSLATION INITIATION FACTOR 4E-BINDING PROTEIN MEXTLI"/>
    <property type="match status" value="1"/>
</dbReference>
<dbReference type="GO" id="GO:0003743">
    <property type="term" value="F:translation initiation factor activity"/>
    <property type="evidence" value="ECO:0007669"/>
    <property type="project" value="TreeGrafter"/>
</dbReference>
<evidence type="ECO:0008006" key="4">
    <source>
        <dbReference type="Google" id="ProtNLM"/>
    </source>
</evidence>
<name>A0A9J6GT13_HAELO</name>
<feature type="region of interest" description="Disordered" evidence="1">
    <location>
        <begin position="362"/>
        <end position="497"/>
    </location>
</feature>
<dbReference type="InterPro" id="IPR016024">
    <property type="entry name" value="ARM-type_fold"/>
</dbReference>
<comment type="caution">
    <text evidence="2">The sequence shown here is derived from an EMBL/GenBank/DDBJ whole genome shotgun (WGS) entry which is preliminary data.</text>
</comment>
<evidence type="ECO:0000313" key="3">
    <source>
        <dbReference type="Proteomes" id="UP000821853"/>
    </source>
</evidence>
<dbReference type="AlphaFoldDB" id="A0A9J6GT13"/>
<feature type="compositionally biased region" description="Basic residues" evidence="1">
    <location>
        <begin position="371"/>
        <end position="387"/>
    </location>
</feature>
<dbReference type="GO" id="GO:0034518">
    <property type="term" value="C:RNA cap binding complex"/>
    <property type="evidence" value="ECO:0007669"/>
    <property type="project" value="TreeGrafter"/>
</dbReference>
<keyword evidence="3" id="KW-1185">Reference proteome</keyword>
<dbReference type="Gene3D" id="1.25.40.180">
    <property type="match status" value="1"/>
</dbReference>